<evidence type="ECO:0000313" key="4">
    <source>
        <dbReference type="Proteomes" id="UP001178507"/>
    </source>
</evidence>
<dbReference type="AlphaFoldDB" id="A0AA36JEB9"/>
<keyword evidence="1" id="KW-0175">Coiled coil</keyword>
<dbReference type="Proteomes" id="UP001178507">
    <property type="component" value="Unassembled WGS sequence"/>
</dbReference>
<feature type="compositionally biased region" description="Low complexity" evidence="2">
    <location>
        <begin position="15"/>
        <end position="25"/>
    </location>
</feature>
<sequence>MEDAPWRWLRRSRAGSRSVVSAQSGEHPPSEVLKHHHAVEELEDRLLALLSGFHQQVAADQRQAEQLQERQLARQEQRLEEAERKQQVLEQRWEDQQMQLQSLREEQVACEGHRALCSERQKALTAEVRAFGAQMRIQHTEEELQRNLSERLSPLEQRLRQLEAQSLASAMARMSRERDVGVWRSEDSFCSVDHEDGKEEPNEGGDGPREPTKVQGAIASEVQDALQNLEQRLDAELAKVREREPTPTVLKDALQNLEQRLDAELAKVREREPTPTLLKDALQNLEQRLDAELAKVREREPTPTLLKDALQNLEQRLDAELAKVREREPTPTVLKDALQNLEQRLDAELAKVCERLESTPQTDERLCLAKGERFESAPSGPPVEQVIELVAKVQAGFAEVRGHLDAVVSQLAQLRPETRSHRLEGLEARLARLETREGDVPQPVASSTGGAPFASAASAASAAAPWTALAQLSSALDGFESAIQEAETSLAL</sequence>
<gene>
    <name evidence="3" type="ORF">EVOR1521_LOCUS27061</name>
</gene>
<dbReference type="SUPFAM" id="SSF57997">
    <property type="entry name" value="Tropomyosin"/>
    <property type="match status" value="1"/>
</dbReference>
<dbReference type="EMBL" id="CAUJNA010003550">
    <property type="protein sequence ID" value="CAJ1404657.1"/>
    <property type="molecule type" value="Genomic_DNA"/>
</dbReference>
<organism evidence="3 4">
    <name type="scientific">Effrenium voratum</name>
    <dbReference type="NCBI Taxonomy" id="2562239"/>
    <lineage>
        <taxon>Eukaryota</taxon>
        <taxon>Sar</taxon>
        <taxon>Alveolata</taxon>
        <taxon>Dinophyceae</taxon>
        <taxon>Suessiales</taxon>
        <taxon>Symbiodiniaceae</taxon>
        <taxon>Effrenium</taxon>
    </lineage>
</organism>
<reference evidence="3" key="1">
    <citation type="submission" date="2023-08" db="EMBL/GenBank/DDBJ databases">
        <authorList>
            <person name="Chen Y."/>
            <person name="Shah S."/>
            <person name="Dougan E. K."/>
            <person name="Thang M."/>
            <person name="Chan C."/>
        </authorList>
    </citation>
    <scope>NUCLEOTIDE SEQUENCE</scope>
</reference>
<keyword evidence="4" id="KW-1185">Reference proteome</keyword>
<evidence type="ECO:0000313" key="3">
    <source>
        <dbReference type="EMBL" id="CAJ1404657.1"/>
    </source>
</evidence>
<comment type="caution">
    <text evidence="3">The sequence shown here is derived from an EMBL/GenBank/DDBJ whole genome shotgun (WGS) entry which is preliminary data.</text>
</comment>
<evidence type="ECO:0000256" key="1">
    <source>
        <dbReference type="SAM" id="Coils"/>
    </source>
</evidence>
<evidence type="ECO:0000256" key="2">
    <source>
        <dbReference type="SAM" id="MobiDB-lite"/>
    </source>
</evidence>
<feature type="region of interest" description="Disordered" evidence="2">
    <location>
        <begin position="13"/>
        <end position="32"/>
    </location>
</feature>
<feature type="coiled-coil region" evidence="1">
    <location>
        <begin position="219"/>
        <end position="327"/>
    </location>
</feature>
<feature type="coiled-coil region" evidence="1">
    <location>
        <begin position="50"/>
        <end position="106"/>
    </location>
</feature>
<protein>
    <submittedName>
        <fullName evidence="3">Uncharacterized protein</fullName>
    </submittedName>
</protein>
<proteinExistence type="predicted"/>
<feature type="region of interest" description="Disordered" evidence="2">
    <location>
        <begin position="188"/>
        <end position="213"/>
    </location>
</feature>
<feature type="compositionally biased region" description="Basic and acidic residues" evidence="2">
    <location>
        <begin position="188"/>
        <end position="212"/>
    </location>
</feature>
<accession>A0AA36JEB9</accession>
<name>A0AA36JEB9_9DINO</name>